<feature type="region of interest" description="Disordered" evidence="1">
    <location>
        <begin position="511"/>
        <end position="533"/>
    </location>
</feature>
<organism evidence="2 3">
    <name type="scientific">Trypanosoma rangeli</name>
    <dbReference type="NCBI Taxonomy" id="5698"/>
    <lineage>
        <taxon>Eukaryota</taxon>
        <taxon>Discoba</taxon>
        <taxon>Euglenozoa</taxon>
        <taxon>Kinetoplastea</taxon>
        <taxon>Metakinetoplastina</taxon>
        <taxon>Trypanosomatida</taxon>
        <taxon>Trypanosomatidae</taxon>
        <taxon>Trypanosoma</taxon>
        <taxon>Herpetosoma</taxon>
    </lineage>
</organism>
<reference evidence="2 3" key="1">
    <citation type="journal article" date="2018" name="BMC Genomics">
        <title>Genomic comparison of Trypanosoma conorhini and Trypanosoma rangeli to Trypanosoma cruzi strains of high and low virulence.</title>
        <authorList>
            <person name="Bradwell K.R."/>
            <person name="Koparde V.N."/>
            <person name="Matveyev A.V."/>
            <person name="Serrano M.G."/>
            <person name="Alves J.M."/>
            <person name="Parikh H."/>
            <person name="Huang B."/>
            <person name="Lee V."/>
            <person name="Espinosa-Alvarez O."/>
            <person name="Ortiz P.A."/>
            <person name="Costa-Martins A.G."/>
            <person name="Teixeira M.M."/>
            <person name="Buck G.A."/>
        </authorList>
    </citation>
    <scope>NUCLEOTIDE SEQUENCE [LARGE SCALE GENOMIC DNA]</scope>
    <source>
        <strain evidence="2 3">AM80</strain>
    </source>
</reference>
<dbReference type="AlphaFoldDB" id="A0A422NB04"/>
<protein>
    <submittedName>
        <fullName evidence="2">Uncharacterized protein</fullName>
    </submittedName>
</protein>
<feature type="region of interest" description="Disordered" evidence="1">
    <location>
        <begin position="295"/>
        <end position="321"/>
    </location>
</feature>
<comment type="caution">
    <text evidence="2">The sequence shown here is derived from an EMBL/GenBank/DDBJ whole genome shotgun (WGS) entry which is preliminary data.</text>
</comment>
<dbReference type="RefSeq" id="XP_029237021.1">
    <property type="nucleotide sequence ID" value="XM_029383128.1"/>
</dbReference>
<evidence type="ECO:0000313" key="2">
    <source>
        <dbReference type="EMBL" id="RNF02612.1"/>
    </source>
</evidence>
<accession>A0A422NB04</accession>
<dbReference type="VEuPathDB" id="TriTrypDB:TRSC58_04022"/>
<evidence type="ECO:0000256" key="1">
    <source>
        <dbReference type="SAM" id="MobiDB-lite"/>
    </source>
</evidence>
<feature type="compositionally biased region" description="Low complexity" evidence="1">
    <location>
        <begin position="295"/>
        <end position="308"/>
    </location>
</feature>
<evidence type="ECO:0000313" key="3">
    <source>
        <dbReference type="Proteomes" id="UP000283634"/>
    </source>
</evidence>
<dbReference type="OMA" id="AAYYTQP"/>
<keyword evidence="3" id="KW-1185">Reference proteome</keyword>
<dbReference type="Proteomes" id="UP000283634">
    <property type="component" value="Unassembled WGS sequence"/>
</dbReference>
<dbReference type="GeneID" id="40330210"/>
<dbReference type="EMBL" id="MKGL01000225">
    <property type="protein sequence ID" value="RNF02612.1"/>
    <property type="molecule type" value="Genomic_DNA"/>
</dbReference>
<gene>
    <name evidence="2" type="ORF">TraAM80_06277</name>
</gene>
<dbReference type="OrthoDB" id="272026at2759"/>
<feature type="compositionally biased region" description="Polar residues" evidence="1">
    <location>
        <begin position="511"/>
        <end position="525"/>
    </location>
</feature>
<name>A0A422NB04_TRYRA</name>
<sequence>MPSVNSGYTFEDFLKRLERSPVTHMSPLYHEHRELFVRRPDMFSRAIGSITWEKGCALIDAAYHSQPIAVVTYRALLARMLLHNQYVRRSGAGSLVPWSSALRAYSEAILTHGNVVPTRMTIAALRLLAPQRQWVAAISLLKLSQANEKLTIPMLIDAAGCCATPSAWQTAMALLGHVHGQSPNLLPDCIQSLRPVGTDAGEVTAAANALMPDHRGQTPEQKRVLSVLTDVVASVPWQTAMSNEMCMSHLSHLVASTTYTTQEKTEALIFATRQFPWEAFMQLMVAHDASILAASSSNSSAPSPTSTTVEGQPQKSPEMSPLNLPVVRESLQLLAKAPETAVPFLAAIIDKLPSAKTATRFLSEVASMYRDTLVTAVLRHPLVISALLRKCSSEAEWRIASSVLLSMSPSPLPCEVASALVLQMRAARQPSLVVDILQKSFVPAKVTLTAEAMEAVLVCVLAHNRIVAASAAHSAPETLKRKQMVEVHWLSALSWATDLVQDEAEGRIMQTGSAASAGTVSHSPSKPTPRQKPLSPRMLSLLIHICVSAGNPQGALHAMGYACAVDKTELAQSEAIRALLYCMMYDRPYEAEAIVKEAEKKHGKEQAQYLERLLLAVQEKKQQGSGPREL</sequence>
<proteinExistence type="predicted"/>